<sequence>MIKYKFSTYIRGYCPINKTLEMVLENNSVLRHHSLKKGSSLLLPKMEVEEMHYLAKGMCKAFWLDENNEEQIFQLWPEDNLVALWEHFFAIQRNTLVHIVAMEDCEFLSMGKTQLDSICVLHPEMMAAIDKIRAAQMESRNLQLQLLMKKEGDRYACYRKLFSVLKNRLGEKDLCAFLGIRKTTLFYSKRNYLFDGGEVRL</sequence>
<dbReference type="EMBL" id="FWXT01000002">
    <property type="protein sequence ID" value="SMC88721.1"/>
    <property type="molecule type" value="Genomic_DNA"/>
</dbReference>
<gene>
    <name evidence="1" type="ORF">SAMN04488524_3231</name>
</gene>
<dbReference type="InterPro" id="IPR014710">
    <property type="entry name" value="RmlC-like_jellyroll"/>
</dbReference>
<evidence type="ECO:0000313" key="2">
    <source>
        <dbReference type="Proteomes" id="UP000192756"/>
    </source>
</evidence>
<dbReference type="Gene3D" id="2.60.120.10">
    <property type="entry name" value="Jelly Rolls"/>
    <property type="match status" value="1"/>
</dbReference>
<dbReference type="SUPFAM" id="SSF51206">
    <property type="entry name" value="cAMP-binding domain-like"/>
    <property type="match status" value="1"/>
</dbReference>
<evidence type="ECO:0000313" key="1">
    <source>
        <dbReference type="EMBL" id="SMC88721.1"/>
    </source>
</evidence>
<protein>
    <submittedName>
        <fullName evidence="1">cAMP-binding domain of CRP or a regulatory subunit of cAMP-dependent protein kinases</fullName>
    </submittedName>
</protein>
<name>A0A1W2CU21_9SPHI</name>
<accession>A0A1W2CU21</accession>
<proteinExistence type="predicted"/>
<organism evidence="1 2">
    <name type="scientific">Pedobacter africanus</name>
    <dbReference type="NCBI Taxonomy" id="151894"/>
    <lineage>
        <taxon>Bacteria</taxon>
        <taxon>Pseudomonadati</taxon>
        <taxon>Bacteroidota</taxon>
        <taxon>Sphingobacteriia</taxon>
        <taxon>Sphingobacteriales</taxon>
        <taxon>Sphingobacteriaceae</taxon>
        <taxon>Pedobacter</taxon>
    </lineage>
</organism>
<dbReference type="InterPro" id="IPR018490">
    <property type="entry name" value="cNMP-bd_dom_sf"/>
</dbReference>
<dbReference type="GO" id="GO:0016301">
    <property type="term" value="F:kinase activity"/>
    <property type="evidence" value="ECO:0007669"/>
    <property type="project" value="UniProtKB-KW"/>
</dbReference>
<keyword evidence="1" id="KW-0808">Transferase</keyword>
<reference evidence="2" key="1">
    <citation type="submission" date="2017-04" db="EMBL/GenBank/DDBJ databases">
        <authorList>
            <person name="Varghese N."/>
            <person name="Submissions S."/>
        </authorList>
    </citation>
    <scope>NUCLEOTIDE SEQUENCE [LARGE SCALE GENOMIC DNA]</scope>
    <source>
        <strain evidence="2">DSM 12126</strain>
    </source>
</reference>
<dbReference type="OrthoDB" id="766799at2"/>
<dbReference type="STRING" id="151894.SAMN04488524_3231"/>
<keyword evidence="2" id="KW-1185">Reference proteome</keyword>
<dbReference type="RefSeq" id="WP_159451722.1">
    <property type="nucleotide sequence ID" value="NZ_FWXT01000002.1"/>
</dbReference>
<dbReference type="Proteomes" id="UP000192756">
    <property type="component" value="Unassembled WGS sequence"/>
</dbReference>
<dbReference type="AlphaFoldDB" id="A0A1W2CU21"/>
<keyword evidence="1" id="KW-0418">Kinase</keyword>